<dbReference type="AlphaFoldDB" id="A0A4S3ZU70"/>
<keyword evidence="5" id="KW-0223">Dioxygenase</keyword>
<dbReference type="InterPro" id="IPR042098">
    <property type="entry name" value="TauD-like_sf"/>
</dbReference>
<evidence type="ECO:0000259" key="4">
    <source>
        <dbReference type="Pfam" id="PF02668"/>
    </source>
</evidence>
<dbReference type="SUPFAM" id="SSF51197">
    <property type="entry name" value="Clavaminate synthase-like"/>
    <property type="match status" value="1"/>
</dbReference>
<dbReference type="RefSeq" id="WP_190236207.1">
    <property type="nucleotide sequence ID" value="NZ_SSOA01000006.1"/>
</dbReference>
<dbReference type="InterPro" id="IPR050411">
    <property type="entry name" value="AlphaKG_dependent_hydroxylases"/>
</dbReference>
<keyword evidence="2" id="KW-0560">Oxidoreductase</keyword>
<dbReference type="Pfam" id="PF02668">
    <property type="entry name" value="TauD"/>
    <property type="match status" value="1"/>
</dbReference>
<accession>A0A4S3ZU70</accession>
<comment type="caution">
    <text evidence="5">The sequence shown here is derived from an EMBL/GenBank/DDBJ whole genome shotgun (WGS) entry which is preliminary data.</text>
</comment>
<dbReference type="GO" id="GO:0016706">
    <property type="term" value="F:2-oxoglutarate-dependent dioxygenase activity"/>
    <property type="evidence" value="ECO:0007669"/>
    <property type="project" value="UniProtKB-ARBA"/>
</dbReference>
<reference evidence="5 6" key="1">
    <citation type="submission" date="2019-04" db="EMBL/GenBank/DDBJ databases">
        <title>Rhizobium terrae sp. nov., isolated from a paddy soil.</title>
        <authorList>
            <person name="Lin S.-Y."/>
            <person name="Hameed A."/>
            <person name="Huang H.-I."/>
            <person name="Young C.-C."/>
        </authorList>
    </citation>
    <scope>NUCLEOTIDE SEQUENCE [LARGE SCALE GENOMIC DNA]</scope>
    <source>
        <strain evidence="5 6">CC-HIH110</strain>
    </source>
</reference>
<evidence type="ECO:0000313" key="6">
    <source>
        <dbReference type="Proteomes" id="UP000310754"/>
    </source>
</evidence>
<protein>
    <submittedName>
        <fullName evidence="5">TauD/TfdA family dioxygenase</fullName>
    </submittedName>
</protein>
<dbReference type="EMBL" id="SSOA01000006">
    <property type="protein sequence ID" value="THF49219.1"/>
    <property type="molecule type" value="Genomic_DNA"/>
</dbReference>
<evidence type="ECO:0000256" key="3">
    <source>
        <dbReference type="ARBA" id="ARBA00023194"/>
    </source>
</evidence>
<sequence>MSNIAEQNFEIRSFETFLPELEERGWSILRPDAIANDPADTLSRLGKLLPQYNGQLTFDVTYKAGFDDAPYSQSMNGLGAHTEAPGYQPPPKYLALYCHRQARCGKGQTLLADGVRFYDHVLDADLRIWADENQIQFVAASKPGEGDHKTFSAKIREEQNGQAVMRFSYNLFRYGNVNPSATDVANADRLKDAPLARIAEQGEAWFANNLTPVLIPDGCMMVWNNHRLIHGRGDYADSARHLTRYWIA</sequence>
<dbReference type="Gene3D" id="3.60.130.10">
    <property type="entry name" value="Clavaminate synthase-like"/>
    <property type="match status" value="1"/>
</dbReference>
<feature type="domain" description="TauD/TfdA-like" evidence="4">
    <location>
        <begin position="54"/>
        <end position="246"/>
    </location>
</feature>
<name>A0A4S3ZU70_9HYPH</name>
<comment type="cofactor">
    <cofactor evidence="1">
        <name>Fe(2+)</name>
        <dbReference type="ChEBI" id="CHEBI:29033"/>
    </cofactor>
</comment>
<keyword evidence="6" id="KW-1185">Reference proteome</keyword>
<evidence type="ECO:0000256" key="1">
    <source>
        <dbReference type="ARBA" id="ARBA00001954"/>
    </source>
</evidence>
<organism evidence="5 6">
    <name type="scientific">Allorhizobium terrae</name>
    <dbReference type="NCBI Taxonomy" id="1848972"/>
    <lineage>
        <taxon>Bacteria</taxon>
        <taxon>Pseudomonadati</taxon>
        <taxon>Pseudomonadota</taxon>
        <taxon>Alphaproteobacteria</taxon>
        <taxon>Hyphomicrobiales</taxon>
        <taxon>Rhizobiaceae</taxon>
        <taxon>Rhizobium/Agrobacterium group</taxon>
        <taxon>Allorhizobium</taxon>
    </lineage>
</organism>
<proteinExistence type="predicted"/>
<dbReference type="PANTHER" id="PTHR10696">
    <property type="entry name" value="GAMMA-BUTYROBETAINE HYDROXYLASE-RELATED"/>
    <property type="match status" value="1"/>
</dbReference>
<evidence type="ECO:0000313" key="5">
    <source>
        <dbReference type="EMBL" id="THF49219.1"/>
    </source>
</evidence>
<dbReference type="PANTHER" id="PTHR10696:SF56">
    <property type="entry name" value="TAUD_TFDA-LIKE DOMAIN-CONTAINING PROTEIN"/>
    <property type="match status" value="1"/>
</dbReference>
<gene>
    <name evidence="5" type="ORF">E6C51_12570</name>
</gene>
<evidence type="ECO:0000256" key="2">
    <source>
        <dbReference type="ARBA" id="ARBA00023002"/>
    </source>
</evidence>
<keyword evidence="3" id="KW-0045">Antibiotic biosynthesis</keyword>
<dbReference type="GO" id="GO:0017000">
    <property type="term" value="P:antibiotic biosynthetic process"/>
    <property type="evidence" value="ECO:0007669"/>
    <property type="project" value="UniProtKB-KW"/>
</dbReference>
<dbReference type="Proteomes" id="UP000310754">
    <property type="component" value="Unassembled WGS sequence"/>
</dbReference>
<dbReference type="InterPro" id="IPR003819">
    <property type="entry name" value="TauD/TfdA-like"/>
</dbReference>